<dbReference type="Proteomes" id="UP000582659">
    <property type="component" value="Unassembled WGS sequence"/>
</dbReference>
<evidence type="ECO:0000313" key="1">
    <source>
        <dbReference type="EMBL" id="CAD5210673.1"/>
    </source>
</evidence>
<reference evidence="1" key="1">
    <citation type="submission" date="2020-09" db="EMBL/GenBank/DDBJ databases">
        <authorList>
            <person name="Kikuchi T."/>
        </authorList>
    </citation>
    <scope>NUCLEOTIDE SEQUENCE</scope>
    <source>
        <strain evidence="1">Ka4C1</strain>
    </source>
</reference>
<dbReference type="EMBL" id="CAJFDI010000001">
    <property type="protein sequence ID" value="CAD5210673.1"/>
    <property type="molecule type" value="Genomic_DNA"/>
</dbReference>
<dbReference type="Proteomes" id="UP000659654">
    <property type="component" value="Unassembled WGS sequence"/>
</dbReference>
<accession>A0A7I8XPV9</accession>
<dbReference type="EMBL" id="CAJFCV020000001">
    <property type="protein sequence ID" value="CAG9086792.1"/>
    <property type="molecule type" value="Genomic_DNA"/>
</dbReference>
<protein>
    <submittedName>
        <fullName evidence="1">(pine wood nematode) hypothetical protein</fullName>
    </submittedName>
</protein>
<keyword evidence="2" id="KW-1185">Reference proteome</keyword>
<organism evidence="1 2">
    <name type="scientific">Bursaphelenchus xylophilus</name>
    <name type="common">Pinewood nematode worm</name>
    <name type="synonym">Aphelenchoides xylophilus</name>
    <dbReference type="NCBI Taxonomy" id="6326"/>
    <lineage>
        <taxon>Eukaryota</taxon>
        <taxon>Metazoa</taxon>
        <taxon>Ecdysozoa</taxon>
        <taxon>Nematoda</taxon>
        <taxon>Chromadorea</taxon>
        <taxon>Rhabditida</taxon>
        <taxon>Tylenchina</taxon>
        <taxon>Tylenchomorpha</taxon>
        <taxon>Aphelenchoidea</taxon>
        <taxon>Aphelenchoididae</taxon>
        <taxon>Bursaphelenchus</taxon>
    </lineage>
</organism>
<comment type="caution">
    <text evidence="1">The sequence shown here is derived from an EMBL/GenBank/DDBJ whole genome shotgun (WGS) entry which is preliminary data.</text>
</comment>
<sequence length="107" mass="12361">MRALCAVRCMYNVDWSEGASPDFNKTPCAVEFYVNGKGFEFKIEVGNCIDYILIVHNITQSTFNALVVLNELLDNPRKARYYVRHGRLPRKYRVPTAEGERSRRTTV</sequence>
<proteinExistence type="predicted"/>
<dbReference type="AlphaFoldDB" id="A0A7I8XPV9"/>
<gene>
    <name evidence="1" type="ORF">BXYJ_LOCUS2046</name>
</gene>
<name>A0A7I8XPV9_BURXY</name>
<evidence type="ECO:0000313" key="2">
    <source>
        <dbReference type="Proteomes" id="UP000659654"/>
    </source>
</evidence>